<name>A0A495R6T0_9EURY</name>
<keyword evidence="3" id="KW-1185">Reference proteome</keyword>
<dbReference type="Proteomes" id="UP000268233">
    <property type="component" value="Unassembled WGS sequence"/>
</dbReference>
<feature type="transmembrane region" description="Helical" evidence="1">
    <location>
        <begin position="60"/>
        <end position="81"/>
    </location>
</feature>
<dbReference type="AlphaFoldDB" id="A0A495R6T0"/>
<accession>A0A495R6T0</accession>
<gene>
    <name evidence="2" type="ORF">BDK61_2326</name>
</gene>
<keyword evidence="1" id="KW-1133">Transmembrane helix</keyword>
<protein>
    <submittedName>
        <fullName evidence="2">Uncharacterized protein</fullName>
    </submittedName>
</protein>
<feature type="transmembrane region" description="Helical" evidence="1">
    <location>
        <begin position="21"/>
        <end position="40"/>
    </location>
</feature>
<evidence type="ECO:0000256" key="1">
    <source>
        <dbReference type="SAM" id="Phobius"/>
    </source>
</evidence>
<evidence type="ECO:0000313" key="3">
    <source>
        <dbReference type="Proteomes" id="UP000268233"/>
    </source>
</evidence>
<organism evidence="2 3">
    <name type="scientific">Haloarcula quadrata</name>
    <dbReference type="NCBI Taxonomy" id="182779"/>
    <lineage>
        <taxon>Archaea</taxon>
        <taxon>Methanobacteriati</taxon>
        <taxon>Methanobacteriota</taxon>
        <taxon>Stenosarchaea group</taxon>
        <taxon>Halobacteria</taxon>
        <taxon>Halobacteriales</taxon>
        <taxon>Haloarculaceae</taxon>
        <taxon>Haloarcula</taxon>
    </lineage>
</organism>
<reference evidence="2 3" key="1">
    <citation type="submission" date="2018-10" db="EMBL/GenBank/DDBJ databases">
        <title>Genomic Encyclopedia of Archaeal and Bacterial Type Strains, Phase II (KMG-II): from individual species to whole genera.</title>
        <authorList>
            <person name="Goeker M."/>
        </authorList>
    </citation>
    <scope>NUCLEOTIDE SEQUENCE [LARGE SCALE GENOMIC DNA]</scope>
    <source>
        <strain evidence="2 3">DSM 11927</strain>
    </source>
</reference>
<sequence>MLAGHCHTRTTMTLRTAVRQSKILTFVVLGAFVWLLLTLFEVLSTIDLATGTATYVGQNALGGIAGVLVLTIVLGALVVLYSEITESDPAPQSWPPSEE</sequence>
<dbReference type="EMBL" id="RBWW01000001">
    <property type="protein sequence ID" value="RKS83001.1"/>
    <property type="molecule type" value="Genomic_DNA"/>
</dbReference>
<keyword evidence="1" id="KW-0812">Transmembrane</keyword>
<evidence type="ECO:0000313" key="2">
    <source>
        <dbReference type="EMBL" id="RKS83001.1"/>
    </source>
</evidence>
<proteinExistence type="predicted"/>
<keyword evidence="1" id="KW-0472">Membrane</keyword>
<comment type="caution">
    <text evidence="2">The sequence shown here is derived from an EMBL/GenBank/DDBJ whole genome shotgun (WGS) entry which is preliminary data.</text>
</comment>